<name>A0A3S8U4J3_9RHOB</name>
<dbReference type="RefSeq" id="WP_125324753.1">
    <property type="nucleotide sequence ID" value="NZ_CP034328.1"/>
</dbReference>
<reference evidence="1 2" key="1">
    <citation type="submission" date="2018-12" db="EMBL/GenBank/DDBJ databases">
        <title>Complete genome sequencing of Tabrizicola sp. K13M18.</title>
        <authorList>
            <person name="Bae J.-W."/>
        </authorList>
    </citation>
    <scope>NUCLEOTIDE SEQUENCE [LARGE SCALE GENOMIC DNA]</scope>
    <source>
        <strain evidence="1 2">K13M18</strain>
    </source>
</reference>
<evidence type="ECO:0000313" key="1">
    <source>
        <dbReference type="EMBL" id="AZL58552.1"/>
    </source>
</evidence>
<organism evidence="1 2">
    <name type="scientific">Tabrizicola piscis</name>
    <dbReference type="NCBI Taxonomy" id="2494374"/>
    <lineage>
        <taxon>Bacteria</taxon>
        <taxon>Pseudomonadati</taxon>
        <taxon>Pseudomonadota</taxon>
        <taxon>Alphaproteobacteria</taxon>
        <taxon>Rhodobacterales</taxon>
        <taxon>Paracoccaceae</taxon>
        <taxon>Tabrizicola</taxon>
    </lineage>
</organism>
<keyword evidence="2" id="KW-1185">Reference proteome</keyword>
<gene>
    <name evidence="1" type="ORF">EI545_06715</name>
</gene>
<dbReference type="AlphaFoldDB" id="A0A3S8U4J3"/>
<dbReference type="Proteomes" id="UP000282002">
    <property type="component" value="Chromosome"/>
</dbReference>
<sequence>MGLARVIVEYFTFRSKALPIARRVDNGAVVSVTELLGIGIAASARTGEASPKGASVQGRIAHPITA</sequence>
<evidence type="ECO:0000313" key="2">
    <source>
        <dbReference type="Proteomes" id="UP000282002"/>
    </source>
</evidence>
<protein>
    <submittedName>
        <fullName evidence="1">Uncharacterized protein</fullName>
    </submittedName>
</protein>
<proteinExistence type="predicted"/>
<dbReference type="KEGG" id="taw:EI545_06715"/>
<accession>A0A3S8U4J3</accession>
<dbReference type="EMBL" id="CP034328">
    <property type="protein sequence ID" value="AZL58552.1"/>
    <property type="molecule type" value="Genomic_DNA"/>
</dbReference>